<reference evidence="1 2" key="1">
    <citation type="submission" date="2017-05" db="EMBL/GenBank/DDBJ databases">
        <authorList>
            <person name="Varghese N."/>
            <person name="Submissions S."/>
        </authorList>
    </citation>
    <scope>NUCLEOTIDE SEQUENCE [LARGE SCALE GENOMIC DNA]</scope>
    <source>
        <strain evidence="1 2">DSM 19036</strain>
    </source>
</reference>
<dbReference type="SUPFAM" id="SSF51206">
    <property type="entry name" value="cAMP-binding domain-like"/>
    <property type="match status" value="1"/>
</dbReference>
<organism evidence="1 2">
    <name type="scientific">Pedobacter westerhofensis</name>
    <dbReference type="NCBI Taxonomy" id="425512"/>
    <lineage>
        <taxon>Bacteria</taxon>
        <taxon>Pseudomonadati</taxon>
        <taxon>Bacteroidota</taxon>
        <taxon>Sphingobacteriia</taxon>
        <taxon>Sphingobacteriales</taxon>
        <taxon>Sphingobacteriaceae</taxon>
        <taxon>Pedobacter</taxon>
    </lineage>
</organism>
<sequence length="187" mass="22161">MDFLLQHFSDITSVPENLKQELLKRVQLHTFKRNEVIQRADRVCKRTYLVKQGLLRIYFNKDDKIITDGFAAENEWMTSAYSFMRVVPDQYEIAAIELTQAYSLSLEDLMYLFEHFHEMERFGRIVMSMQFIKQSERLNSIRFTTPKEKYEHFCNTYKYILGRVPLGMIASYLGITQETLSRVRAGS</sequence>
<name>A0A521FSC3_9SPHI</name>
<protein>
    <submittedName>
        <fullName evidence="1">cAMP-binding domain of CRP or a regulatory subunit of cAMP-dependent protein kinases</fullName>
    </submittedName>
</protein>
<dbReference type="InterPro" id="IPR018490">
    <property type="entry name" value="cNMP-bd_dom_sf"/>
</dbReference>
<dbReference type="Proteomes" id="UP000320300">
    <property type="component" value="Unassembled WGS sequence"/>
</dbReference>
<dbReference type="Gene3D" id="2.60.120.10">
    <property type="entry name" value="Jelly Rolls"/>
    <property type="match status" value="1"/>
</dbReference>
<dbReference type="OrthoDB" id="680421at2"/>
<evidence type="ECO:0000313" key="1">
    <source>
        <dbReference type="EMBL" id="SMO99125.1"/>
    </source>
</evidence>
<dbReference type="InterPro" id="IPR014710">
    <property type="entry name" value="RmlC-like_jellyroll"/>
</dbReference>
<dbReference type="AlphaFoldDB" id="A0A521FSC3"/>
<keyword evidence="2" id="KW-1185">Reference proteome</keyword>
<proteinExistence type="predicted"/>
<dbReference type="EMBL" id="FXTN01000020">
    <property type="protein sequence ID" value="SMO99125.1"/>
    <property type="molecule type" value="Genomic_DNA"/>
</dbReference>
<evidence type="ECO:0000313" key="2">
    <source>
        <dbReference type="Proteomes" id="UP000320300"/>
    </source>
</evidence>
<dbReference type="RefSeq" id="WP_142531209.1">
    <property type="nucleotide sequence ID" value="NZ_CBCSJO010000017.1"/>
</dbReference>
<accession>A0A521FSC3</accession>
<gene>
    <name evidence="1" type="ORF">SAMN06265348_1207</name>
</gene>